<dbReference type="HOGENOM" id="CLU_2238346_0_0_1"/>
<protein>
    <submittedName>
        <fullName evidence="1">Uncharacterized protein</fullName>
    </submittedName>
</protein>
<proteinExistence type="predicted"/>
<gene>
    <name evidence="1" type="ORF">S40285_10032</name>
</gene>
<dbReference type="AlphaFoldDB" id="A0A084QAN6"/>
<organism evidence="1 2">
    <name type="scientific">Stachybotrys chlorohalonatus (strain IBT 40285)</name>
    <dbReference type="NCBI Taxonomy" id="1283841"/>
    <lineage>
        <taxon>Eukaryota</taxon>
        <taxon>Fungi</taxon>
        <taxon>Dikarya</taxon>
        <taxon>Ascomycota</taxon>
        <taxon>Pezizomycotina</taxon>
        <taxon>Sordariomycetes</taxon>
        <taxon>Hypocreomycetidae</taxon>
        <taxon>Hypocreales</taxon>
        <taxon>Stachybotryaceae</taxon>
        <taxon>Stachybotrys</taxon>
    </lineage>
</organism>
<evidence type="ECO:0000313" key="1">
    <source>
        <dbReference type="EMBL" id="KFA61021.1"/>
    </source>
</evidence>
<name>A0A084QAN6_STAC4</name>
<dbReference type="Proteomes" id="UP000028524">
    <property type="component" value="Unassembled WGS sequence"/>
</dbReference>
<dbReference type="InParanoid" id="A0A084QAN6"/>
<accession>A0A084QAN6</accession>
<reference evidence="1 2" key="1">
    <citation type="journal article" date="2014" name="BMC Genomics">
        <title>Comparative genome sequencing reveals chemotype-specific gene clusters in the toxigenic black mold Stachybotrys.</title>
        <authorList>
            <person name="Semeiks J."/>
            <person name="Borek D."/>
            <person name="Otwinowski Z."/>
            <person name="Grishin N.V."/>
        </authorList>
    </citation>
    <scope>NUCLEOTIDE SEQUENCE [LARGE SCALE GENOMIC DNA]</scope>
    <source>
        <strain evidence="1 2">IBT 40285</strain>
    </source>
</reference>
<evidence type="ECO:0000313" key="2">
    <source>
        <dbReference type="Proteomes" id="UP000028524"/>
    </source>
</evidence>
<dbReference type="EMBL" id="KL660878">
    <property type="protein sequence ID" value="KFA61021.1"/>
    <property type="molecule type" value="Genomic_DNA"/>
</dbReference>
<dbReference type="OrthoDB" id="10290580at2759"/>
<keyword evidence="2" id="KW-1185">Reference proteome</keyword>
<sequence>MDGYTLLTKEEELKIEPKSINNDTGGWMCFQPLSTYGEYCDSFNKIENINCEVCGKEREGDRALALAKDTQWRIGRFASANTVRYWGHMKSSNHMVPLADVKPQP</sequence>